<protein>
    <recommendedName>
        <fullName evidence="2">Zinc-binding protein</fullName>
    </recommendedName>
</protein>
<name>A0A0F9LS00_9ZZZZ</name>
<evidence type="ECO:0008006" key="2">
    <source>
        <dbReference type="Google" id="ProtNLM"/>
    </source>
</evidence>
<proteinExistence type="predicted"/>
<organism evidence="1">
    <name type="scientific">marine sediment metagenome</name>
    <dbReference type="NCBI Taxonomy" id="412755"/>
    <lineage>
        <taxon>unclassified sequences</taxon>
        <taxon>metagenomes</taxon>
        <taxon>ecological metagenomes</taxon>
    </lineage>
</organism>
<reference evidence="1" key="1">
    <citation type="journal article" date="2015" name="Nature">
        <title>Complex archaea that bridge the gap between prokaryotes and eukaryotes.</title>
        <authorList>
            <person name="Spang A."/>
            <person name="Saw J.H."/>
            <person name="Jorgensen S.L."/>
            <person name="Zaremba-Niedzwiedzka K."/>
            <person name="Martijn J."/>
            <person name="Lind A.E."/>
            <person name="van Eijk R."/>
            <person name="Schleper C."/>
            <person name="Guy L."/>
            <person name="Ettema T.J."/>
        </authorList>
    </citation>
    <scope>NUCLEOTIDE SEQUENCE</scope>
</reference>
<dbReference type="PIRSF" id="PIRSF037181">
    <property type="entry name" value="DGC"/>
    <property type="match status" value="1"/>
</dbReference>
<gene>
    <name evidence="1" type="ORF">LCGC14_1244570</name>
</gene>
<dbReference type="InterPro" id="IPR014958">
    <property type="entry name" value="DGC"/>
</dbReference>
<dbReference type="EMBL" id="LAZR01006757">
    <property type="protein sequence ID" value="KKM89846.1"/>
    <property type="molecule type" value="Genomic_DNA"/>
</dbReference>
<dbReference type="PROSITE" id="PS51257">
    <property type="entry name" value="PROKAR_LIPOPROTEIN"/>
    <property type="match status" value="1"/>
</dbReference>
<dbReference type="Pfam" id="PF08859">
    <property type="entry name" value="DGC"/>
    <property type="match status" value="1"/>
</dbReference>
<comment type="caution">
    <text evidence="1">The sequence shown here is derived from an EMBL/GenBank/DDBJ whole genome shotgun (WGS) entry which is preliminary data.</text>
</comment>
<sequence>MMEDNKENVCSAAPTLIFACSGAADVGAIADRAARKLTADGAGKMYCLAGIGGRVPGILKTTEEAEKILAIDGCPLDCTKLSLEEAGFTEFEHIKVTDLDLEKGKSPATDENIATVVQAMLLKLSD</sequence>
<accession>A0A0F9LS00</accession>
<dbReference type="AlphaFoldDB" id="A0A0F9LS00"/>
<evidence type="ECO:0000313" key="1">
    <source>
        <dbReference type="EMBL" id="KKM89846.1"/>
    </source>
</evidence>